<dbReference type="PANTHER" id="PTHR43357">
    <property type="entry name" value="INNER MEMBRANE ABC TRANSPORTER PERMEASE PROTEIN YDCV"/>
    <property type="match status" value="1"/>
</dbReference>
<dbReference type="Proteomes" id="UP000092971">
    <property type="component" value="Chromosome"/>
</dbReference>
<feature type="transmembrane region" description="Helical" evidence="8">
    <location>
        <begin position="301"/>
        <end position="326"/>
    </location>
</feature>
<evidence type="ECO:0000256" key="5">
    <source>
        <dbReference type="ARBA" id="ARBA00022692"/>
    </source>
</evidence>
<organism evidence="10 11">
    <name type="scientific">Thermoclostridium stercorarium subsp. thermolacticum DSM 2910</name>
    <dbReference type="NCBI Taxonomy" id="1121336"/>
    <lineage>
        <taxon>Bacteria</taxon>
        <taxon>Bacillati</taxon>
        <taxon>Bacillota</taxon>
        <taxon>Clostridia</taxon>
        <taxon>Eubacteriales</taxon>
        <taxon>Oscillospiraceae</taxon>
        <taxon>Thermoclostridium</taxon>
    </lineage>
</organism>
<feature type="transmembrane region" description="Helical" evidence="8">
    <location>
        <begin position="527"/>
        <end position="549"/>
    </location>
</feature>
<dbReference type="AlphaFoldDB" id="A0A1B1YGM8"/>
<dbReference type="GO" id="GO:0055085">
    <property type="term" value="P:transmembrane transport"/>
    <property type="evidence" value="ECO:0007669"/>
    <property type="project" value="InterPro"/>
</dbReference>
<evidence type="ECO:0000313" key="10">
    <source>
        <dbReference type="EMBL" id="ANW99911.1"/>
    </source>
</evidence>
<feature type="domain" description="ABC transmembrane type-1" evidence="9">
    <location>
        <begin position="358"/>
        <end position="548"/>
    </location>
</feature>
<feature type="transmembrane region" description="Helical" evidence="8">
    <location>
        <begin position="152"/>
        <end position="173"/>
    </location>
</feature>
<comment type="similarity">
    <text evidence="8">Belongs to the binding-protein-dependent transport system permease family.</text>
</comment>
<dbReference type="PANTHER" id="PTHR43357:SF3">
    <property type="entry name" value="FE(3+)-TRANSPORT SYSTEM PERMEASE PROTEIN FBPB 2"/>
    <property type="match status" value="1"/>
</dbReference>
<sequence>MFKKTGREFLKGYRIDFWSFVTMVSLIYFAMFLIYPVGRLVFNAFQTKDAVGVFSFDNFIKFFSKPYYRNSVWNSVKVTFCATFLTVVIGVTLAYITTNFKIKGIKAVNILIIISMFSPPFIGAYSWILLLGRAGVITKFLKNNFGIDLPTIYGFNGILLVFTLKLFPYIYMYTKGALKKVDKALIEAAESLGDHGLKKVIKVSLPLVTPTILAGSAIVFLRAFADYGTPRLIGEGYTVMPVLIYNEWLSETGSNAYFASAIAFIMILVAIVVYMLQMYFSRKNYNMSMLNPPVPKPIKGAGAVFVHLFVYLVTLLATLPTVYITFISFKNFKSSSIMVEGFSLTNYVLAWNKAKGAILNTFKFGIISIIIIVLLGTMFAYVTVRRRNIFSRFLDACVQLPYVIPGTIYGLMLLISYNSGFLALSGGAILIITAYVIRRMPYTVRSSAAILRQINQNIEEASLSLGYSPVATFFKVTMPAMIPGVVSGAILSWITLIQELSATLMLYTSKTSTMATAIFQEVNRSAYGTAAALSTILTFTMVASLLLFFRITGNADVDM</sequence>
<feature type="transmembrane region" description="Helical" evidence="8">
    <location>
        <begin position="108"/>
        <end position="132"/>
    </location>
</feature>
<feature type="transmembrane region" description="Helical" evidence="8">
    <location>
        <begin position="205"/>
        <end position="225"/>
    </location>
</feature>
<evidence type="ECO:0000256" key="1">
    <source>
        <dbReference type="ARBA" id="ARBA00004429"/>
    </source>
</evidence>
<evidence type="ECO:0000256" key="2">
    <source>
        <dbReference type="ARBA" id="ARBA00022448"/>
    </source>
</evidence>
<evidence type="ECO:0000256" key="8">
    <source>
        <dbReference type="RuleBase" id="RU363032"/>
    </source>
</evidence>
<keyword evidence="3" id="KW-1003">Cell membrane</keyword>
<dbReference type="Gene3D" id="1.10.3720.10">
    <property type="entry name" value="MetI-like"/>
    <property type="match status" value="2"/>
</dbReference>
<feature type="transmembrane region" description="Helical" evidence="8">
    <location>
        <begin position="364"/>
        <end position="384"/>
    </location>
</feature>
<evidence type="ECO:0000256" key="7">
    <source>
        <dbReference type="ARBA" id="ARBA00023136"/>
    </source>
</evidence>
<dbReference type="CDD" id="cd06261">
    <property type="entry name" value="TM_PBP2"/>
    <property type="match status" value="2"/>
</dbReference>
<reference evidence="10 11" key="1">
    <citation type="submission" date="2016-02" db="EMBL/GenBank/DDBJ databases">
        <title>Comparison of Clostridium stercorarium subspecies using comparative genomics and transcriptomics.</title>
        <authorList>
            <person name="Schellenberg J."/>
            <person name="Thallinger G."/>
            <person name="Levin D.B."/>
            <person name="Zhang X."/>
            <person name="Alvare G."/>
            <person name="Fristensky B."/>
            <person name="Sparling R."/>
        </authorList>
    </citation>
    <scope>NUCLEOTIDE SEQUENCE [LARGE SCALE GENOMIC DNA]</scope>
    <source>
        <strain evidence="10 11">DSM 2910</strain>
    </source>
</reference>
<feature type="transmembrane region" description="Helical" evidence="8">
    <location>
        <begin position="421"/>
        <end position="437"/>
    </location>
</feature>
<feature type="transmembrane region" description="Helical" evidence="8">
    <location>
        <begin position="12"/>
        <end position="35"/>
    </location>
</feature>
<dbReference type="RefSeq" id="WP_054632530.1">
    <property type="nucleotide sequence ID" value="NZ_CP014672.1"/>
</dbReference>
<dbReference type="OrthoDB" id="57323at2"/>
<dbReference type="GO" id="GO:0005886">
    <property type="term" value="C:plasma membrane"/>
    <property type="evidence" value="ECO:0007669"/>
    <property type="project" value="UniProtKB-SubCell"/>
</dbReference>
<protein>
    <submittedName>
        <fullName evidence="10">Iron ABC transporter permease</fullName>
    </submittedName>
</protein>
<keyword evidence="4" id="KW-0997">Cell inner membrane</keyword>
<dbReference type="InterPro" id="IPR000515">
    <property type="entry name" value="MetI-like"/>
</dbReference>
<evidence type="ECO:0000313" key="11">
    <source>
        <dbReference type="Proteomes" id="UP000092971"/>
    </source>
</evidence>
<feature type="transmembrane region" description="Helical" evidence="8">
    <location>
        <begin position="76"/>
        <end position="96"/>
    </location>
</feature>
<evidence type="ECO:0000256" key="6">
    <source>
        <dbReference type="ARBA" id="ARBA00022989"/>
    </source>
</evidence>
<dbReference type="EMBL" id="CP014672">
    <property type="protein sequence ID" value="ANW99911.1"/>
    <property type="molecule type" value="Genomic_DNA"/>
</dbReference>
<dbReference type="Pfam" id="PF00528">
    <property type="entry name" value="BPD_transp_1"/>
    <property type="match status" value="2"/>
</dbReference>
<dbReference type="SUPFAM" id="SSF161098">
    <property type="entry name" value="MetI-like"/>
    <property type="match status" value="2"/>
</dbReference>
<dbReference type="PROSITE" id="PS50928">
    <property type="entry name" value="ABC_TM1"/>
    <property type="match status" value="2"/>
</dbReference>
<keyword evidence="5 8" id="KW-0812">Transmembrane</keyword>
<proteinExistence type="inferred from homology"/>
<feature type="transmembrane region" description="Helical" evidence="8">
    <location>
        <begin position="396"/>
        <end position="415"/>
    </location>
</feature>
<feature type="domain" description="ABC transmembrane type-1" evidence="9">
    <location>
        <begin position="72"/>
        <end position="277"/>
    </location>
</feature>
<dbReference type="InterPro" id="IPR035906">
    <property type="entry name" value="MetI-like_sf"/>
</dbReference>
<keyword evidence="6 8" id="KW-1133">Transmembrane helix</keyword>
<keyword evidence="7 8" id="KW-0472">Membrane</keyword>
<keyword evidence="2 8" id="KW-0813">Transport</keyword>
<feature type="transmembrane region" description="Helical" evidence="8">
    <location>
        <begin position="256"/>
        <end position="280"/>
    </location>
</feature>
<evidence type="ECO:0000256" key="4">
    <source>
        <dbReference type="ARBA" id="ARBA00022519"/>
    </source>
</evidence>
<name>A0A1B1YGM8_THEST</name>
<evidence type="ECO:0000259" key="9">
    <source>
        <dbReference type="PROSITE" id="PS50928"/>
    </source>
</evidence>
<gene>
    <name evidence="10" type="ORF">CSTERTH_13180</name>
</gene>
<evidence type="ECO:0000256" key="3">
    <source>
        <dbReference type="ARBA" id="ARBA00022475"/>
    </source>
</evidence>
<feature type="transmembrane region" description="Helical" evidence="8">
    <location>
        <begin position="485"/>
        <end position="507"/>
    </location>
</feature>
<comment type="subcellular location">
    <subcellularLocation>
        <location evidence="1">Cell inner membrane</location>
        <topology evidence="1">Multi-pass membrane protein</topology>
    </subcellularLocation>
    <subcellularLocation>
        <location evidence="8">Cell membrane</location>
        <topology evidence="8">Multi-pass membrane protein</topology>
    </subcellularLocation>
</comment>
<accession>A0A1B1YGM8</accession>